<proteinExistence type="predicted"/>
<dbReference type="InterPro" id="IPR025114">
    <property type="entry name" value="D27-like_C"/>
</dbReference>
<evidence type="ECO:0000313" key="3">
    <source>
        <dbReference type="EMBL" id="CAD8448252.1"/>
    </source>
</evidence>
<dbReference type="AlphaFoldDB" id="A0A7S0D9V8"/>
<dbReference type="InterPro" id="IPR038938">
    <property type="entry name" value="D27-like"/>
</dbReference>
<dbReference type="GO" id="GO:0005506">
    <property type="term" value="F:iron ion binding"/>
    <property type="evidence" value="ECO:0007669"/>
    <property type="project" value="InterPro"/>
</dbReference>
<evidence type="ECO:0000259" key="2">
    <source>
        <dbReference type="Pfam" id="PF13225"/>
    </source>
</evidence>
<accession>A0A7S0D9V8</accession>
<protein>
    <recommendedName>
        <fullName evidence="2">Beta-carotene isomerase D27-like C-terminal domain-containing protein</fullName>
    </recommendedName>
</protein>
<sequence length="334" mass="36249">MTSSPAVPALRGACRDARGTSRRIGSPARAAASSSREPARHASARETSASRATCLDSPTTASQARRGVEARASSSSGAGSIEPPRAGFTEPYSFFNLATAEFPDDWGNATAKVRYDDSVLDLALMAWFSRKIAAAIDVPFPETVTYDAFISLCFLQMRGRDFNGQRDITFDIMTSLMPPGGDSIFKALFPTNKFSLELNAAITKIVFAWMVGPMEVKETSDNDLNELLKSHVHIKKCRWLQESGCTAMCANMCKTATQDFFVDVFGLPLTIAPNFTDKSCDFYFGKTPPAIEKDEALTFGCNSLCKTAQDVDVPNVPCHKLRPYEGEAGGTNVV</sequence>
<dbReference type="Pfam" id="PF13225">
    <property type="entry name" value="D27-like_C"/>
    <property type="match status" value="1"/>
</dbReference>
<evidence type="ECO:0000256" key="1">
    <source>
        <dbReference type="SAM" id="MobiDB-lite"/>
    </source>
</evidence>
<reference evidence="3" key="1">
    <citation type="submission" date="2021-01" db="EMBL/GenBank/DDBJ databases">
        <authorList>
            <person name="Corre E."/>
            <person name="Pelletier E."/>
            <person name="Niang G."/>
            <person name="Scheremetjew M."/>
            <person name="Finn R."/>
            <person name="Kale V."/>
            <person name="Holt S."/>
            <person name="Cochrane G."/>
            <person name="Meng A."/>
            <person name="Brown T."/>
            <person name="Cohen L."/>
        </authorList>
    </citation>
    <scope>NUCLEOTIDE SEQUENCE</scope>
    <source>
        <strain evidence="3">CCAC1681</strain>
    </source>
</reference>
<feature type="compositionally biased region" description="Low complexity" evidence="1">
    <location>
        <begin position="70"/>
        <end position="80"/>
    </location>
</feature>
<dbReference type="PANTHER" id="PTHR33591:SF4">
    <property type="entry name" value="OS08G0114100 PROTEIN"/>
    <property type="match status" value="1"/>
</dbReference>
<name>A0A7S0D9V8_MICPS</name>
<dbReference type="EMBL" id="HBEN01012648">
    <property type="protein sequence ID" value="CAD8448252.1"/>
    <property type="molecule type" value="Transcribed_RNA"/>
</dbReference>
<feature type="region of interest" description="Disordered" evidence="1">
    <location>
        <begin position="1"/>
        <end position="85"/>
    </location>
</feature>
<gene>
    <name evidence="3" type="ORF">MSP1401_LOCUS10516</name>
</gene>
<organism evidence="3">
    <name type="scientific">Micromonas pusilla</name>
    <name type="common">Picoplanktonic green alga</name>
    <name type="synonym">Chromulina pusilla</name>
    <dbReference type="NCBI Taxonomy" id="38833"/>
    <lineage>
        <taxon>Eukaryota</taxon>
        <taxon>Viridiplantae</taxon>
        <taxon>Chlorophyta</taxon>
        <taxon>Mamiellophyceae</taxon>
        <taxon>Mamiellales</taxon>
        <taxon>Mamiellaceae</taxon>
        <taxon>Micromonas</taxon>
    </lineage>
</organism>
<feature type="domain" description="Beta-carotene isomerase D27-like C-terminal" evidence="2">
    <location>
        <begin position="209"/>
        <end position="292"/>
    </location>
</feature>
<feature type="compositionally biased region" description="Low complexity" evidence="1">
    <location>
        <begin position="22"/>
        <end position="36"/>
    </location>
</feature>
<dbReference type="PANTHER" id="PTHR33591">
    <property type="entry name" value="BETA-CAROTENE ISOMERASE D27"/>
    <property type="match status" value="1"/>
</dbReference>